<dbReference type="Gene3D" id="1.10.260.40">
    <property type="entry name" value="lambda repressor-like DNA-binding domains"/>
    <property type="match status" value="1"/>
</dbReference>
<dbReference type="RefSeq" id="WP_007537314.1">
    <property type="nucleotide sequence ID" value="NZ_HF536773.1"/>
</dbReference>
<organism evidence="5 6">
    <name type="scientific">Rhizobium mesoamericanum STM3625</name>
    <dbReference type="NCBI Taxonomy" id="1211777"/>
    <lineage>
        <taxon>Bacteria</taxon>
        <taxon>Pseudomonadati</taxon>
        <taxon>Pseudomonadota</taxon>
        <taxon>Alphaproteobacteria</taxon>
        <taxon>Hyphomicrobiales</taxon>
        <taxon>Rhizobiaceae</taxon>
        <taxon>Rhizobium/Agrobacterium group</taxon>
        <taxon>Rhizobium</taxon>
    </lineage>
</organism>
<reference evidence="5 6" key="1">
    <citation type="journal article" date="2013" name="Genome Announc.">
        <title>Draft Genome Sequence of Rhizobium mesoamericanum STM3625, a Nitrogen-Fixing Symbiont of Mimosa pudica Isolated in French Guiana (South America).</title>
        <authorList>
            <person name="Moulin L."/>
            <person name="Mornico D."/>
            <person name="Melkonian R."/>
            <person name="Klonowska A."/>
        </authorList>
    </citation>
    <scope>NUCLEOTIDE SEQUENCE [LARGE SCALE GENOMIC DNA]</scope>
    <source>
        <strain evidence="5 6">STM3625</strain>
    </source>
</reference>
<keyword evidence="1" id="KW-0805">Transcription regulation</keyword>
<dbReference type="PANTHER" id="PTHR30146">
    <property type="entry name" value="LACI-RELATED TRANSCRIPTIONAL REPRESSOR"/>
    <property type="match status" value="1"/>
</dbReference>
<accession>K0Q5D2</accession>
<dbReference type="Pfam" id="PF13407">
    <property type="entry name" value="Peripla_BP_4"/>
    <property type="match status" value="1"/>
</dbReference>
<evidence type="ECO:0000256" key="3">
    <source>
        <dbReference type="ARBA" id="ARBA00023163"/>
    </source>
</evidence>
<feature type="domain" description="HTH lacI-type" evidence="4">
    <location>
        <begin position="4"/>
        <end position="46"/>
    </location>
</feature>
<dbReference type="eggNOG" id="COG1879">
    <property type="taxonomic scope" value="Bacteria"/>
</dbReference>
<dbReference type="PROSITE" id="PS50932">
    <property type="entry name" value="HTH_LACI_2"/>
    <property type="match status" value="1"/>
</dbReference>
<dbReference type="EMBL" id="CANI01000039">
    <property type="protein sequence ID" value="CCM78399.1"/>
    <property type="molecule type" value="Genomic_DNA"/>
</dbReference>
<dbReference type="SUPFAM" id="SSF47413">
    <property type="entry name" value="lambda repressor-like DNA-binding domains"/>
    <property type="match status" value="1"/>
</dbReference>
<dbReference type="PANTHER" id="PTHR30146:SF152">
    <property type="entry name" value="TRANSCRIPTIONAL REGULATORY PROTEIN"/>
    <property type="match status" value="1"/>
</dbReference>
<keyword evidence="3" id="KW-0804">Transcription</keyword>
<protein>
    <submittedName>
        <fullName evidence="5">Transcriptional regulator, LacI family</fullName>
    </submittedName>
</protein>
<evidence type="ECO:0000259" key="4">
    <source>
        <dbReference type="PROSITE" id="PS50932"/>
    </source>
</evidence>
<dbReference type="InterPro" id="IPR028082">
    <property type="entry name" value="Peripla_BP_I"/>
</dbReference>
<name>K0Q5D2_9HYPH</name>
<dbReference type="HOGENOM" id="CLU_037628_0_0_5"/>
<gene>
    <name evidence="5" type="ORF">BN77_p11070</name>
</gene>
<dbReference type="InterPro" id="IPR000843">
    <property type="entry name" value="HTH_LacI"/>
</dbReference>
<dbReference type="SMART" id="SM00354">
    <property type="entry name" value="HTH_LACI"/>
    <property type="match status" value="1"/>
</dbReference>
<keyword evidence="2" id="KW-0238">DNA-binding</keyword>
<comment type="caution">
    <text evidence="5">The sequence shown here is derived from an EMBL/GenBank/DDBJ whole genome shotgun (WGS) entry which is preliminary data.</text>
</comment>
<dbReference type="Gene3D" id="3.40.50.2300">
    <property type="match status" value="2"/>
</dbReference>
<dbReference type="InterPro" id="IPR025997">
    <property type="entry name" value="SBP_2_dom"/>
</dbReference>
<dbReference type="STRING" id="1211777.BN77_p11070"/>
<dbReference type="SUPFAM" id="SSF53822">
    <property type="entry name" value="Periplasmic binding protein-like I"/>
    <property type="match status" value="1"/>
</dbReference>
<dbReference type="CDD" id="cd01392">
    <property type="entry name" value="HTH_LacI"/>
    <property type="match status" value="1"/>
</dbReference>
<evidence type="ECO:0000256" key="1">
    <source>
        <dbReference type="ARBA" id="ARBA00023015"/>
    </source>
</evidence>
<dbReference type="Pfam" id="PF00356">
    <property type="entry name" value="LacI"/>
    <property type="match status" value="1"/>
</dbReference>
<sequence length="332" mass="36773">MTKPTYVDIAKRAGVGSATVERVLNGRGGVKEHTAQKVLLAARALDWPGRMPEMHRGIIRIEVILVRPDTSFYARLARAFRRIASSLDTTIQIHLTFLQEDDPVAICERITNPSIRRSGLVIASPSHPQIGAALRKAHRGGLPIVQVVSKTIEEADFVGIDNRAVGRMAGLMLSRSVGKEGTLVALCHSQIYQVHKERIQGFSDFIERNPREGLNFNHVFFGMDDHNASVRCVMEALHLWPDLVGFYNAGGANTAILQYLRRSGRKMFFAGHELTDVTRSSLADGTADVIFDQMPEAQARRATDLLFSKIGLLHESVDNPPIRFTTITAENL</sequence>
<proteinExistence type="predicted"/>
<dbReference type="InterPro" id="IPR010982">
    <property type="entry name" value="Lambda_DNA-bd_dom_sf"/>
</dbReference>
<evidence type="ECO:0000313" key="5">
    <source>
        <dbReference type="EMBL" id="CCM78399.1"/>
    </source>
</evidence>
<keyword evidence="6" id="KW-1185">Reference proteome</keyword>
<dbReference type="CDD" id="cd06307">
    <property type="entry name" value="PBP1_sugar_binding"/>
    <property type="match status" value="1"/>
</dbReference>
<dbReference type="AlphaFoldDB" id="K0Q5D2"/>
<dbReference type="Proteomes" id="UP000009319">
    <property type="component" value="Unassembled WGS sequence"/>
</dbReference>
<evidence type="ECO:0000313" key="6">
    <source>
        <dbReference type="Proteomes" id="UP000009319"/>
    </source>
</evidence>
<dbReference type="GO" id="GO:0003700">
    <property type="term" value="F:DNA-binding transcription factor activity"/>
    <property type="evidence" value="ECO:0007669"/>
    <property type="project" value="TreeGrafter"/>
</dbReference>
<dbReference type="GO" id="GO:0000976">
    <property type="term" value="F:transcription cis-regulatory region binding"/>
    <property type="evidence" value="ECO:0007669"/>
    <property type="project" value="TreeGrafter"/>
</dbReference>
<evidence type="ECO:0000256" key="2">
    <source>
        <dbReference type="ARBA" id="ARBA00023125"/>
    </source>
</evidence>